<organism evidence="2 3">
    <name type="scientific">Halonotius pteroides</name>
    <dbReference type="NCBI Taxonomy" id="268735"/>
    <lineage>
        <taxon>Archaea</taxon>
        <taxon>Methanobacteriati</taxon>
        <taxon>Methanobacteriota</taxon>
        <taxon>Stenosarchaea group</taxon>
        <taxon>Halobacteria</taxon>
        <taxon>Halobacteriales</taxon>
        <taxon>Haloferacaceae</taxon>
        <taxon>Halonotius</taxon>
    </lineage>
</organism>
<dbReference type="SUPFAM" id="SSF49464">
    <property type="entry name" value="Carboxypeptidase regulatory domain-like"/>
    <property type="match status" value="1"/>
</dbReference>
<dbReference type="EMBL" id="QMDW01000017">
    <property type="protein sequence ID" value="RJX48701.1"/>
    <property type="molecule type" value="Genomic_DNA"/>
</dbReference>
<keyword evidence="3" id="KW-1185">Reference proteome</keyword>
<dbReference type="Proteomes" id="UP000281564">
    <property type="component" value="Unassembled WGS sequence"/>
</dbReference>
<protein>
    <recommendedName>
        <fullName evidence="4">Carboxypeptidase regulatory-like domain-containing protein</fullName>
    </recommendedName>
</protein>
<dbReference type="Gene3D" id="2.60.40.1120">
    <property type="entry name" value="Carboxypeptidase-like, regulatory domain"/>
    <property type="match status" value="1"/>
</dbReference>
<feature type="transmembrane region" description="Helical" evidence="1">
    <location>
        <begin position="49"/>
        <end position="73"/>
    </location>
</feature>
<comment type="caution">
    <text evidence="2">The sequence shown here is derived from an EMBL/GenBank/DDBJ whole genome shotgun (WGS) entry which is preliminary data.</text>
</comment>
<keyword evidence="1" id="KW-0812">Transmembrane</keyword>
<evidence type="ECO:0000256" key="1">
    <source>
        <dbReference type="SAM" id="Phobius"/>
    </source>
</evidence>
<reference evidence="2 3" key="1">
    <citation type="submission" date="2018-06" db="EMBL/GenBank/DDBJ databases">
        <title>Halonotius sp. F13-13 a new haloarchaeeon isolated from a solar saltern from Isla Cristina, Huelva, Spain.</title>
        <authorList>
            <person name="Duran-Viseras A."/>
            <person name="Sanchez-Porro C."/>
            <person name="Ventosa A."/>
        </authorList>
    </citation>
    <scope>NUCLEOTIDE SEQUENCE [LARGE SCALE GENOMIC DNA]</scope>
    <source>
        <strain evidence="2 3">CECT 7525</strain>
    </source>
</reference>
<evidence type="ECO:0000313" key="3">
    <source>
        <dbReference type="Proteomes" id="UP000281564"/>
    </source>
</evidence>
<proteinExistence type="predicted"/>
<dbReference type="AlphaFoldDB" id="A0A3A6QM15"/>
<feature type="transmembrane region" description="Helical" evidence="1">
    <location>
        <begin position="20"/>
        <end position="37"/>
    </location>
</feature>
<sequence>MKSRYEPNVSNLNEHTNYKFVWQMIFIHVQIFQHMAIDRTSQSPDYKRYFLIVVTAIVVLAGVIWALGAFVGIGPLATDQVISGQALDKNGEPIANAVIVVENQSGEVNLKNAVSTSTLTTTTNNDGEFTTPQIATGNYTVYPRGAGSSYQYTGISPPRTNLVFAPVANGSVEKGSASG</sequence>
<keyword evidence="1" id="KW-1133">Transmembrane helix</keyword>
<gene>
    <name evidence="2" type="ORF">DP106_11205</name>
</gene>
<dbReference type="Pfam" id="PF13620">
    <property type="entry name" value="CarboxypepD_reg"/>
    <property type="match status" value="1"/>
</dbReference>
<accession>A0A3A6QM15</accession>
<dbReference type="InterPro" id="IPR008969">
    <property type="entry name" value="CarboxyPept-like_regulatory"/>
</dbReference>
<evidence type="ECO:0008006" key="4">
    <source>
        <dbReference type="Google" id="ProtNLM"/>
    </source>
</evidence>
<evidence type="ECO:0000313" key="2">
    <source>
        <dbReference type="EMBL" id="RJX48701.1"/>
    </source>
</evidence>
<keyword evidence="1" id="KW-0472">Membrane</keyword>
<name>A0A3A6QM15_9EURY</name>